<reference evidence="1" key="1">
    <citation type="submission" date="2019-09" db="EMBL/GenBank/DDBJ databases">
        <title>Comparative Genomics of Leptospira interrogans Reveals Genome Plasticity - A Common Adaptive Strategy for Survival in Various Hosts.</title>
        <authorList>
            <person name="Ramli S.R."/>
            <person name="Bunk B."/>
            <person name="Goris M."/>
            <person name="Bhuju S."/>
            <person name="Jarek M."/>
            <person name="Sproer C."/>
            <person name="Mustakim S."/>
            <person name="Strommenger B."/>
            <person name="Pessler F."/>
        </authorList>
    </citation>
    <scope>NUCLEOTIDE SEQUENCE</scope>
    <source>
        <strain evidence="1">782</strain>
    </source>
</reference>
<dbReference type="Proteomes" id="UP000663124">
    <property type="component" value="Chromosome 1"/>
</dbReference>
<accession>A0AAP9WCU1</accession>
<proteinExistence type="predicted"/>
<gene>
    <name evidence="1" type="ORF">Lepto782_16415</name>
</gene>
<sequence>MNKVVQKIIHNLWKILNEIQLSIFLKSIYKTHTYYSYYILRQNGAPSGLENRGLDARFAFTTKQENRQKERNEKKSICRNGCPQRNDSNCIFNE</sequence>
<organism evidence="1 2">
    <name type="scientific">Leptospira interrogans serovar Canicola</name>
    <dbReference type="NCBI Taxonomy" id="211880"/>
    <lineage>
        <taxon>Bacteria</taxon>
        <taxon>Pseudomonadati</taxon>
        <taxon>Spirochaetota</taxon>
        <taxon>Spirochaetia</taxon>
        <taxon>Leptospirales</taxon>
        <taxon>Leptospiraceae</taxon>
        <taxon>Leptospira</taxon>
    </lineage>
</organism>
<name>A0AAP9WCU1_LEPIR</name>
<evidence type="ECO:0000313" key="1">
    <source>
        <dbReference type="EMBL" id="QOI43677.1"/>
    </source>
</evidence>
<dbReference type="EMBL" id="CP043884">
    <property type="protein sequence ID" value="QOI43677.1"/>
    <property type="molecule type" value="Genomic_DNA"/>
</dbReference>
<evidence type="ECO:0000313" key="2">
    <source>
        <dbReference type="Proteomes" id="UP000663124"/>
    </source>
</evidence>
<dbReference type="AlphaFoldDB" id="A0AAP9WCU1"/>
<protein>
    <submittedName>
        <fullName evidence="1">Uncharacterized protein</fullName>
    </submittedName>
</protein>